<name>A0AAV2I6R7_LYMST</name>
<organism evidence="2 3">
    <name type="scientific">Lymnaea stagnalis</name>
    <name type="common">Great pond snail</name>
    <name type="synonym">Helix stagnalis</name>
    <dbReference type="NCBI Taxonomy" id="6523"/>
    <lineage>
        <taxon>Eukaryota</taxon>
        <taxon>Metazoa</taxon>
        <taxon>Spiralia</taxon>
        <taxon>Lophotrochozoa</taxon>
        <taxon>Mollusca</taxon>
        <taxon>Gastropoda</taxon>
        <taxon>Heterobranchia</taxon>
        <taxon>Euthyneura</taxon>
        <taxon>Panpulmonata</taxon>
        <taxon>Hygrophila</taxon>
        <taxon>Lymnaeoidea</taxon>
        <taxon>Lymnaeidae</taxon>
        <taxon>Lymnaea</taxon>
    </lineage>
</organism>
<dbReference type="SUPFAM" id="SSF56496">
    <property type="entry name" value="Fibrinogen C-terminal domain-like"/>
    <property type="match status" value="1"/>
</dbReference>
<dbReference type="PROSITE" id="PS00022">
    <property type="entry name" value="EGF_1"/>
    <property type="match status" value="1"/>
</dbReference>
<dbReference type="InterPro" id="IPR000742">
    <property type="entry name" value="EGF"/>
</dbReference>
<gene>
    <name evidence="2" type="ORF">GSLYS_00015988001</name>
</gene>
<dbReference type="SMART" id="SM00186">
    <property type="entry name" value="FBG"/>
    <property type="match status" value="1"/>
</dbReference>
<proteinExistence type="predicted"/>
<dbReference type="Pfam" id="PF00147">
    <property type="entry name" value="Fibrinogen_C"/>
    <property type="match status" value="1"/>
</dbReference>
<feature type="domain" description="Fibrinogen C-terminal" evidence="1">
    <location>
        <begin position="55"/>
        <end position="258"/>
    </location>
</feature>
<dbReference type="Gene3D" id="3.90.215.10">
    <property type="entry name" value="Gamma Fibrinogen, chain A, domain 1"/>
    <property type="match status" value="1"/>
</dbReference>
<evidence type="ECO:0000313" key="3">
    <source>
        <dbReference type="Proteomes" id="UP001497497"/>
    </source>
</evidence>
<dbReference type="InterPro" id="IPR050373">
    <property type="entry name" value="Fibrinogen_C-term_domain"/>
</dbReference>
<sequence length="258" mass="29271">CLLLQHCPGPTSTCLEVHNGLNYYKRWPNLGDCLNGGSWNAGKGTCRCYNGFVGLRCERYAESCAELFEYDYGYQFNRKTFLKPPGFTAPFQTNCAILKTSGIRTDIFHQTNVRAINNTRAWSEYVDGYYAAEDCRNESDFWLGLEKIHHFNQRGNLKQLNIMLEFKSPYDLAQLQYDDVVIGGPEANYSLSYQKFKRIDNYRTWGLTDCFSSNTSTAFSTPDADHDQDASTNCAEEAGAGWWFGTCNPSNECNPLGE</sequence>
<dbReference type="InterPro" id="IPR036056">
    <property type="entry name" value="Fibrinogen-like_C"/>
</dbReference>
<protein>
    <recommendedName>
        <fullName evidence="1">Fibrinogen C-terminal domain-containing protein</fullName>
    </recommendedName>
</protein>
<dbReference type="AlphaFoldDB" id="A0AAV2I6R7"/>
<feature type="non-terminal residue" evidence="2">
    <location>
        <position position="1"/>
    </location>
</feature>
<evidence type="ECO:0000313" key="2">
    <source>
        <dbReference type="EMBL" id="CAL1542394.1"/>
    </source>
</evidence>
<comment type="caution">
    <text evidence="2">The sequence shown here is derived from an EMBL/GenBank/DDBJ whole genome shotgun (WGS) entry which is preliminary data.</text>
</comment>
<reference evidence="2 3" key="1">
    <citation type="submission" date="2024-04" db="EMBL/GenBank/DDBJ databases">
        <authorList>
            <consortium name="Genoscope - CEA"/>
            <person name="William W."/>
        </authorList>
    </citation>
    <scope>NUCLEOTIDE SEQUENCE [LARGE SCALE GENOMIC DNA]</scope>
</reference>
<evidence type="ECO:0000259" key="1">
    <source>
        <dbReference type="PROSITE" id="PS51406"/>
    </source>
</evidence>
<dbReference type="PANTHER" id="PTHR19143">
    <property type="entry name" value="FIBRINOGEN/TENASCIN/ANGIOPOEITIN"/>
    <property type="match status" value="1"/>
</dbReference>
<dbReference type="Proteomes" id="UP001497497">
    <property type="component" value="Unassembled WGS sequence"/>
</dbReference>
<accession>A0AAV2I6R7</accession>
<feature type="non-terminal residue" evidence="2">
    <location>
        <position position="258"/>
    </location>
</feature>
<dbReference type="PROSITE" id="PS01186">
    <property type="entry name" value="EGF_2"/>
    <property type="match status" value="1"/>
</dbReference>
<dbReference type="PROSITE" id="PS51406">
    <property type="entry name" value="FIBRINOGEN_C_2"/>
    <property type="match status" value="1"/>
</dbReference>
<dbReference type="EMBL" id="CAXITT010000483">
    <property type="protein sequence ID" value="CAL1542394.1"/>
    <property type="molecule type" value="Genomic_DNA"/>
</dbReference>
<dbReference type="InterPro" id="IPR014716">
    <property type="entry name" value="Fibrinogen_a/b/g_C_1"/>
</dbReference>
<dbReference type="InterPro" id="IPR002181">
    <property type="entry name" value="Fibrinogen_a/b/g_C_dom"/>
</dbReference>
<keyword evidence="3" id="KW-1185">Reference proteome</keyword>